<evidence type="ECO:0000256" key="7">
    <source>
        <dbReference type="SAM" id="MobiDB-lite"/>
    </source>
</evidence>
<dbReference type="PANTHER" id="PTHR10696">
    <property type="entry name" value="GAMMA-BUTYROBETAINE HYDROXYLASE-RELATED"/>
    <property type="match status" value="1"/>
</dbReference>
<evidence type="ECO:0000313" key="11">
    <source>
        <dbReference type="Proteomes" id="UP001275084"/>
    </source>
</evidence>
<dbReference type="Gene3D" id="3.60.130.10">
    <property type="entry name" value="Clavaminate synthase-like"/>
    <property type="match status" value="1"/>
</dbReference>
<reference evidence="10" key="1">
    <citation type="journal article" date="2023" name="Mol. Phylogenet. Evol.">
        <title>Genome-scale phylogeny and comparative genomics of the fungal order Sordariales.</title>
        <authorList>
            <person name="Hensen N."/>
            <person name="Bonometti L."/>
            <person name="Westerberg I."/>
            <person name="Brannstrom I.O."/>
            <person name="Guillou S."/>
            <person name="Cros-Aarteil S."/>
            <person name="Calhoun S."/>
            <person name="Haridas S."/>
            <person name="Kuo A."/>
            <person name="Mondo S."/>
            <person name="Pangilinan J."/>
            <person name="Riley R."/>
            <person name="LaButti K."/>
            <person name="Andreopoulos B."/>
            <person name="Lipzen A."/>
            <person name="Chen C."/>
            <person name="Yan M."/>
            <person name="Daum C."/>
            <person name="Ng V."/>
            <person name="Clum A."/>
            <person name="Steindorff A."/>
            <person name="Ohm R.A."/>
            <person name="Martin F."/>
            <person name="Silar P."/>
            <person name="Natvig D.O."/>
            <person name="Lalanne C."/>
            <person name="Gautier V."/>
            <person name="Ament-Velasquez S.L."/>
            <person name="Kruys A."/>
            <person name="Hutchinson M.I."/>
            <person name="Powell A.J."/>
            <person name="Barry K."/>
            <person name="Miller A.N."/>
            <person name="Grigoriev I.V."/>
            <person name="Debuchy R."/>
            <person name="Gladieux P."/>
            <person name="Hiltunen Thoren M."/>
            <person name="Johannesson H."/>
        </authorList>
    </citation>
    <scope>NUCLEOTIDE SEQUENCE</scope>
    <source>
        <strain evidence="10">CBS 955.72</strain>
    </source>
</reference>
<dbReference type="InterPro" id="IPR042098">
    <property type="entry name" value="TauD-like_sf"/>
</dbReference>
<evidence type="ECO:0000259" key="9">
    <source>
        <dbReference type="Pfam" id="PF06155"/>
    </source>
</evidence>
<evidence type="ECO:0000256" key="5">
    <source>
        <dbReference type="ARBA" id="ARBA00023002"/>
    </source>
</evidence>
<feature type="domain" description="Gamma-butyrobetaine hydroxylase-like N-terminal" evidence="9">
    <location>
        <begin position="76"/>
        <end position="144"/>
    </location>
</feature>
<name>A0AAJ0MBM8_9PEZI</name>
<dbReference type="PANTHER" id="PTHR10696:SF25">
    <property type="entry name" value="OXIDOREDUCTASE AIM17-RELATED"/>
    <property type="match status" value="1"/>
</dbReference>
<accession>A0AAJ0MBM8</accession>
<sequence>MPQPPRISLATAGLLRACLAPTAPSTLGRYPFSHSARTAFRSHTLTRALRSENTRPQASSNGAKIPGITMHEHPNTNEGALTLEFDDGGHLDLSLLWLRDSCPCAHCVDPDSGQKNFSTTALPNHPKAQSANVLRDGSLQVVWAPDSAGPKGPHTAVFPAADIEAWRHDVGTRTPHLLPGERTPWDKATYAALLESGRCRITYQDWLHDEDAFWAAFADLCETGMIFVSGVPEGEAEVATIAQRIGILQHTFYGFTWDVRSKPHAENVAYTSQFLGLHQDLMYHNPIPRLQLLHCLANSCEGGESIFSDGLRAALEVRLTRQHLYRRLKSHPIHFHYKKGGHSYERKKPVIAEYPDGLIARLHWSPPFQAPFRRESMAKTESGAFTAPNDKASLAKWKEAATVFQASLEAPDNVFEVKLKPGECVIFDNTRLQHGRREFVTGLGHRWLKGTYISDQVFRAVQDRLQGRRGVLTPDLPTFREQLAASEWTKVVNKHYRGNPIVSATQ</sequence>
<evidence type="ECO:0000256" key="6">
    <source>
        <dbReference type="ARBA" id="ARBA00023004"/>
    </source>
</evidence>
<dbReference type="GO" id="GO:0016706">
    <property type="term" value="F:2-oxoglutarate-dependent dioxygenase activity"/>
    <property type="evidence" value="ECO:0007669"/>
    <property type="project" value="UniProtKB-ARBA"/>
</dbReference>
<keyword evidence="6" id="KW-0408">Iron</keyword>
<gene>
    <name evidence="10" type="ORF">B0T25DRAFT_229004</name>
</gene>
<dbReference type="InterPro" id="IPR038492">
    <property type="entry name" value="GBBH-like_N_sf"/>
</dbReference>
<dbReference type="GO" id="GO:0046872">
    <property type="term" value="F:metal ion binding"/>
    <property type="evidence" value="ECO:0007669"/>
    <property type="project" value="UniProtKB-KW"/>
</dbReference>
<dbReference type="SUPFAM" id="SSF51197">
    <property type="entry name" value="Clavaminate synthase-like"/>
    <property type="match status" value="1"/>
</dbReference>
<proteinExistence type="inferred from homology"/>
<dbReference type="InterPro" id="IPR010376">
    <property type="entry name" value="GBBH-like_N"/>
</dbReference>
<dbReference type="InterPro" id="IPR050411">
    <property type="entry name" value="AlphaKG_dependent_hydroxylases"/>
</dbReference>
<protein>
    <submittedName>
        <fullName evidence="10">TfdA family taurine catabolism dioxygenase TauD</fullName>
    </submittedName>
</protein>
<feature type="region of interest" description="Disordered" evidence="7">
    <location>
        <begin position="49"/>
        <end position="75"/>
    </location>
</feature>
<comment type="similarity">
    <text evidence="2">Belongs to the gamma-BBH/TMLD family.</text>
</comment>
<feature type="domain" description="TauD/TfdA-like" evidence="8">
    <location>
        <begin position="200"/>
        <end position="452"/>
    </location>
</feature>
<dbReference type="Gene3D" id="3.30.2020.30">
    <property type="match status" value="1"/>
</dbReference>
<evidence type="ECO:0000313" key="10">
    <source>
        <dbReference type="EMBL" id="KAK3348757.1"/>
    </source>
</evidence>
<dbReference type="GO" id="GO:0005739">
    <property type="term" value="C:mitochondrion"/>
    <property type="evidence" value="ECO:0007669"/>
    <property type="project" value="TreeGrafter"/>
</dbReference>
<organism evidence="10 11">
    <name type="scientific">Lasiosphaeria hispida</name>
    <dbReference type="NCBI Taxonomy" id="260671"/>
    <lineage>
        <taxon>Eukaryota</taxon>
        <taxon>Fungi</taxon>
        <taxon>Dikarya</taxon>
        <taxon>Ascomycota</taxon>
        <taxon>Pezizomycotina</taxon>
        <taxon>Sordariomycetes</taxon>
        <taxon>Sordariomycetidae</taxon>
        <taxon>Sordariales</taxon>
        <taxon>Lasiosphaeriaceae</taxon>
        <taxon>Lasiosphaeria</taxon>
    </lineage>
</organism>
<keyword evidence="11" id="KW-1185">Reference proteome</keyword>
<dbReference type="Pfam" id="PF06155">
    <property type="entry name" value="GBBH-like_N"/>
    <property type="match status" value="1"/>
</dbReference>
<evidence type="ECO:0000256" key="3">
    <source>
        <dbReference type="ARBA" id="ARBA00022723"/>
    </source>
</evidence>
<dbReference type="InterPro" id="IPR003819">
    <property type="entry name" value="TauD/TfdA-like"/>
</dbReference>
<dbReference type="Pfam" id="PF02668">
    <property type="entry name" value="TauD"/>
    <property type="match status" value="1"/>
</dbReference>
<evidence type="ECO:0000256" key="4">
    <source>
        <dbReference type="ARBA" id="ARBA00022964"/>
    </source>
</evidence>
<comment type="caution">
    <text evidence="10">The sequence shown here is derived from an EMBL/GenBank/DDBJ whole genome shotgun (WGS) entry which is preliminary data.</text>
</comment>
<keyword evidence="5" id="KW-0560">Oxidoreductase</keyword>
<keyword evidence="4 10" id="KW-0223">Dioxygenase</keyword>
<dbReference type="Proteomes" id="UP001275084">
    <property type="component" value="Unassembled WGS sequence"/>
</dbReference>
<evidence type="ECO:0000256" key="1">
    <source>
        <dbReference type="ARBA" id="ARBA00001954"/>
    </source>
</evidence>
<evidence type="ECO:0000259" key="8">
    <source>
        <dbReference type="Pfam" id="PF02668"/>
    </source>
</evidence>
<evidence type="ECO:0000256" key="2">
    <source>
        <dbReference type="ARBA" id="ARBA00008654"/>
    </source>
</evidence>
<comment type="cofactor">
    <cofactor evidence="1">
        <name>Fe(2+)</name>
        <dbReference type="ChEBI" id="CHEBI:29033"/>
    </cofactor>
</comment>
<dbReference type="AlphaFoldDB" id="A0AAJ0MBM8"/>
<dbReference type="GO" id="GO:0045329">
    <property type="term" value="P:carnitine biosynthetic process"/>
    <property type="evidence" value="ECO:0007669"/>
    <property type="project" value="TreeGrafter"/>
</dbReference>
<keyword evidence="3" id="KW-0479">Metal-binding</keyword>
<dbReference type="EMBL" id="JAUIQD010000005">
    <property type="protein sequence ID" value="KAK3348757.1"/>
    <property type="molecule type" value="Genomic_DNA"/>
</dbReference>
<reference evidence="10" key="2">
    <citation type="submission" date="2023-06" db="EMBL/GenBank/DDBJ databases">
        <authorList>
            <consortium name="Lawrence Berkeley National Laboratory"/>
            <person name="Haridas S."/>
            <person name="Hensen N."/>
            <person name="Bonometti L."/>
            <person name="Westerberg I."/>
            <person name="Brannstrom I.O."/>
            <person name="Guillou S."/>
            <person name="Cros-Aarteil S."/>
            <person name="Calhoun S."/>
            <person name="Kuo A."/>
            <person name="Mondo S."/>
            <person name="Pangilinan J."/>
            <person name="Riley R."/>
            <person name="Labutti K."/>
            <person name="Andreopoulos B."/>
            <person name="Lipzen A."/>
            <person name="Chen C."/>
            <person name="Yanf M."/>
            <person name="Daum C."/>
            <person name="Ng V."/>
            <person name="Clum A."/>
            <person name="Steindorff A."/>
            <person name="Ohm R."/>
            <person name="Martin F."/>
            <person name="Silar P."/>
            <person name="Natvig D."/>
            <person name="Lalanne C."/>
            <person name="Gautier V."/>
            <person name="Ament-Velasquez S.L."/>
            <person name="Kruys A."/>
            <person name="Hutchinson M.I."/>
            <person name="Powell A.J."/>
            <person name="Barry K."/>
            <person name="Miller A.N."/>
            <person name="Grigoriev I.V."/>
            <person name="Debuchy R."/>
            <person name="Gladieux P."/>
            <person name="Thoren M.H."/>
            <person name="Johannesson H."/>
        </authorList>
    </citation>
    <scope>NUCLEOTIDE SEQUENCE</scope>
    <source>
        <strain evidence="10">CBS 955.72</strain>
    </source>
</reference>